<dbReference type="GeneID" id="98062383"/>
<reference evidence="2 3" key="1">
    <citation type="submission" date="2017-04" db="EMBL/GenBank/DDBJ databases">
        <title>Monoglobus pectinilyticus 14 draft genome.</title>
        <authorList>
            <person name="Kim C."/>
            <person name="Rosendale D.I."/>
            <person name="Kelly W.J."/>
            <person name="Tannock G.W."/>
            <person name="Patchett M.L."/>
            <person name="Jordens J.Z."/>
        </authorList>
    </citation>
    <scope>NUCLEOTIDE SEQUENCE [LARGE SCALE GENOMIC DNA]</scope>
    <source>
        <strain evidence="2 3">14</strain>
    </source>
</reference>
<protein>
    <submittedName>
        <fullName evidence="2">Alpha/beta fold family hydrolase</fullName>
    </submittedName>
</protein>
<dbReference type="SUPFAM" id="SSF53474">
    <property type="entry name" value="alpha/beta-Hydrolases"/>
    <property type="match status" value="1"/>
</dbReference>
<dbReference type="InterPro" id="IPR029058">
    <property type="entry name" value="AB_hydrolase_fold"/>
</dbReference>
<keyword evidence="2" id="KW-0378">Hydrolase</keyword>
<dbReference type="EMBL" id="CP020991">
    <property type="protein sequence ID" value="AUO19140.1"/>
    <property type="molecule type" value="Genomic_DNA"/>
</dbReference>
<proteinExistence type="predicted"/>
<name>A0A2K9P1L6_9FIRM</name>
<gene>
    <name evidence="2" type="ORF">B9O19_00969</name>
</gene>
<dbReference type="InterPro" id="IPR022742">
    <property type="entry name" value="Hydrolase_4"/>
</dbReference>
<evidence type="ECO:0000259" key="1">
    <source>
        <dbReference type="Pfam" id="PF12146"/>
    </source>
</evidence>
<sequence length="314" mass="35928">MKSKTLKLISEHDSLILSVMLCTPDTTENIQGILQFSHGMTEHKERYLNVMKYFTSKGYICIIHDHRGHGKSVKNRDDLGYFYEDGATGIVEDLRRVSEYVKDLYPDLPLYLIAHSMGTLVTRVYLKKYDYIPSGVFLCGAPSSDNSTGVITPVLDKYAKLRGDHYKDQLINDLFVGIFDFVFKDENQKSAWICSDKNVVDEFVNDPLCGFSFTINGYMGLLELLNRTYLDNTLTAGNPMLPIIFMSGCEDSCMLGYKKHIEAVSKQQEAGYYYVGSKMYAGMRHEILNEIGKEQVYEDILKHIELFKQMKKIL</sequence>
<dbReference type="Pfam" id="PF12146">
    <property type="entry name" value="Hydrolase_4"/>
    <property type="match status" value="1"/>
</dbReference>
<organism evidence="2 3">
    <name type="scientific">Monoglobus pectinilyticus</name>
    <dbReference type="NCBI Taxonomy" id="1981510"/>
    <lineage>
        <taxon>Bacteria</taxon>
        <taxon>Bacillati</taxon>
        <taxon>Bacillota</taxon>
        <taxon>Clostridia</taxon>
        <taxon>Monoglobales</taxon>
        <taxon>Monoglobaceae</taxon>
        <taxon>Monoglobus</taxon>
    </lineage>
</organism>
<dbReference type="Proteomes" id="UP000235589">
    <property type="component" value="Chromosome"/>
</dbReference>
<dbReference type="KEGG" id="mpec:B9O19_00969"/>
<evidence type="ECO:0000313" key="3">
    <source>
        <dbReference type="Proteomes" id="UP000235589"/>
    </source>
</evidence>
<accession>A0A2K9P1L6</accession>
<dbReference type="AlphaFoldDB" id="A0A2K9P1L6"/>
<evidence type="ECO:0000313" key="2">
    <source>
        <dbReference type="EMBL" id="AUO19140.1"/>
    </source>
</evidence>
<dbReference type="InterPro" id="IPR051044">
    <property type="entry name" value="MAG_DAG_Lipase"/>
</dbReference>
<dbReference type="RefSeq" id="WP_102365366.1">
    <property type="nucleotide sequence ID" value="NZ_CP020991.1"/>
</dbReference>
<keyword evidence="3" id="KW-1185">Reference proteome</keyword>
<dbReference type="GO" id="GO:0016787">
    <property type="term" value="F:hydrolase activity"/>
    <property type="evidence" value="ECO:0007669"/>
    <property type="project" value="UniProtKB-KW"/>
</dbReference>
<feature type="domain" description="Serine aminopeptidase S33" evidence="1">
    <location>
        <begin position="30"/>
        <end position="290"/>
    </location>
</feature>
<dbReference type="Gene3D" id="3.40.50.1820">
    <property type="entry name" value="alpha/beta hydrolase"/>
    <property type="match status" value="1"/>
</dbReference>
<dbReference type="PANTHER" id="PTHR11614">
    <property type="entry name" value="PHOSPHOLIPASE-RELATED"/>
    <property type="match status" value="1"/>
</dbReference>
<dbReference type="OrthoDB" id="9806902at2"/>